<comment type="similarity">
    <text evidence="1 4">Belongs to the D-isomer specific 2-hydroxyacid dehydrogenase family.</text>
</comment>
<dbReference type="EMBL" id="DWXG01000015">
    <property type="protein sequence ID" value="HJB97314.1"/>
    <property type="molecule type" value="Genomic_DNA"/>
</dbReference>
<organism evidence="7 8">
    <name type="scientific">Candidatus Acutalibacter pullicola</name>
    <dbReference type="NCBI Taxonomy" id="2838417"/>
    <lineage>
        <taxon>Bacteria</taxon>
        <taxon>Bacillati</taxon>
        <taxon>Bacillota</taxon>
        <taxon>Clostridia</taxon>
        <taxon>Eubacteriales</taxon>
        <taxon>Acutalibacteraceae</taxon>
        <taxon>Acutalibacter</taxon>
    </lineage>
</organism>
<dbReference type="InterPro" id="IPR050418">
    <property type="entry name" value="D-iso_2-hydroxyacid_DH_PdxB"/>
</dbReference>
<dbReference type="CDD" id="cd12162">
    <property type="entry name" value="2-Hacid_dh_4"/>
    <property type="match status" value="1"/>
</dbReference>
<dbReference type="InterPro" id="IPR029753">
    <property type="entry name" value="D-isomer_DH_CS"/>
</dbReference>
<name>A0A9D2MU80_9FIRM</name>
<dbReference type="PROSITE" id="PS00670">
    <property type="entry name" value="D_2_HYDROXYACID_DH_2"/>
    <property type="match status" value="1"/>
</dbReference>
<evidence type="ECO:0000313" key="8">
    <source>
        <dbReference type="Proteomes" id="UP000826793"/>
    </source>
</evidence>
<dbReference type="InterPro" id="IPR006140">
    <property type="entry name" value="D-isomer_DH_NAD-bd"/>
</dbReference>
<gene>
    <name evidence="7" type="ORF">H9710_01910</name>
</gene>
<sequence length="316" mass="34277">MNIVVLDGGTTNPGDLSWEPLAQLGHLTVYDETSPEQVVGRLFDAQAVILNRVALGREEFTQLPRLRYVGTLATGYNTIDVEAARAFGITVCNVPHYCEKPVAQHALSLLLCLCNHVPASSTLVREGKWEQAVQKSHRTLAPVELAGKRLGILGFGSIGRQMAALGLALGMEVLLYSRREKPAPGGCRWVDLESLFRESDVVSLHCPLTEETRGLVGKKQLSWMKPTAFLLNTARGALVDETALAEALNQGRLAGAGLDVLTQEPPPPDHPLLSAKNCVITPHVAWSTKEARARLLQTVADNLRAYQAGTPQNQVN</sequence>
<evidence type="ECO:0000313" key="7">
    <source>
        <dbReference type="EMBL" id="HJB97314.1"/>
    </source>
</evidence>
<evidence type="ECO:0000256" key="1">
    <source>
        <dbReference type="ARBA" id="ARBA00005854"/>
    </source>
</evidence>
<dbReference type="Proteomes" id="UP000826793">
    <property type="component" value="Unassembled WGS sequence"/>
</dbReference>
<dbReference type="AlphaFoldDB" id="A0A9D2MU80"/>
<dbReference type="GO" id="GO:0016616">
    <property type="term" value="F:oxidoreductase activity, acting on the CH-OH group of donors, NAD or NADP as acceptor"/>
    <property type="evidence" value="ECO:0007669"/>
    <property type="project" value="InterPro"/>
</dbReference>
<evidence type="ECO:0000256" key="4">
    <source>
        <dbReference type="RuleBase" id="RU003719"/>
    </source>
</evidence>
<keyword evidence="3" id="KW-0520">NAD</keyword>
<dbReference type="InterPro" id="IPR036291">
    <property type="entry name" value="NAD(P)-bd_dom_sf"/>
</dbReference>
<dbReference type="InterPro" id="IPR006139">
    <property type="entry name" value="D-isomer_2_OHA_DH_cat_dom"/>
</dbReference>
<reference evidence="7" key="2">
    <citation type="submission" date="2021-04" db="EMBL/GenBank/DDBJ databases">
        <authorList>
            <person name="Gilroy R."/>
        </authorList>
    </citation>
    <scope>NUCLEOTIDE SEQUENCE</scope>
    <source>
        <strain evidence="7">CHK185-1770</strain>
    </source>
</reference>
<dbReference type="FunFam" id="3.40.50.720:FF:000203">
    <property type="entry name" value="D-3-phosphoglycerate dehydrogenase (SerA)"/>
    <property type="match status" value="1"/>
</dbReference>
<dbReference type="PROSITE" id="PS00065">
    <property type="entry name" value="D_2_HYDROXYACID_DH_1"/>
    <property type="match status" value="1"/>
</dbReference>
<evidence type="ECO:0000259" key="5">
    <source>
        <dbReference type="Pfam" id="PF00389"/>
    </source>
</evidence>
<comment type="caution">
    <text evidence="7">The sequence shown here is derived from an EMBL/GenBank/DDBJ whole genome shotgun (WGS) entry which is preliminary data.</text>
</comment>
<dbReference type="Gene3D" id="3.40.50.720">
    <property type="entry name" value="NAD(P)-binding Rossmann-like Domain"/>
    <property type="match status" value="2"/>
</dbReference>
<evidence type="ECO:0000256" key="3">
    <source>
        <dbReference type="ARBA" id="ARBA00023027"/>
    </source>
</evidence>
<evidence type="ECO:0000259" key="6">
    <source>
        <dbReference type="Pfam" id="PF02826"/>
    </source>
</evidence>
<accession>A0A9D2MU80</accession>
<dbReference type="SUPFAM" id="SSF52283">
    <property type="entry name" value="Formate/glycerate dehydrogenase catalytic domain-like"/>
    <property type="match status" value="1"/>
</dbReference>
<dbReference type="PANTHER" id="PTHR43761">
    <property type="entry name" value="D-ISOMER SPECIFIC 2-HYDROXYACID DEHYDROGENASE FAMILY PROTEIN (AFU_ORTHOLOGUE AFUA_1G13630)"/>
    <property type="match status" value="1"/>
</dbReference>
<proteinExistence type="inferred from homology"/>
<dbReference type="Pfam" id="PF00389">
    <property type="entry name" value="2-Hacid_dh"/>
    <property type="match status" value="1"/>
</dbReference>
<feature type="domain" description="D-isomer specific 2-hydroxyacid dehydrogenase catalytic" evidence="5">
    <location>
        <begin position="19"/>
        <end position="316"/>
    </location>
</feature>
<dbReference type="GO" id="GO:0051287">
    <property type="term" value="F:NAD binding"/>
    <property type="evidence" value="ECO:0007669"/>
    <property type="project" value="InterPro"/>
</dbReference>
<dbReference type="Pfam" id="PF02826">
    <property type="entry name" value="2-Hacid_dh_C"/>
    <property type="match status" value="1"/>
</dbReference>
<keyword evidence="2 4" id="KW-0560">Oxidoreductase</keyword>
<dbReference type="InterPro" id="IPR029752">
    <property type="entry name" value="D-isomer_DH_CS1"/>
</dbReference>
<feature type="domain" description="D-isomer specific 2-hydroxyacid dehydrogenase NAD-binding" evidence="6">
    <location>
        <begin position="107"/>
        <end position="285"/>
    </location>
</feature>
<dbReference type="PROSITE" id="PS00671">
    <property type="entry name" value="D_2_HYDROXYACID_DH_3"/>
    <property type="match status" value="1"/>
</dbReference>
<dbReference type="SUPFAM" id="SSF51735">
    <property type="entry name" value="NAD(P)-binding Rossmann-fold domains"/>
    <property type="match status" value="1"/>
</dbReference>
<evidence type="ECO:0000256" key="2">
    <source>
        <dbReference type="ARBA" id="ARBA00023002"/>
    </source>
</evidence>
<dbReference type="PANTHER" id="PTHR43761:SF1">
    <property type="entry name" value="D-ISOMER SPECIFIC 2-HYDROXYACID DEHYDROGENASE CATALYTIC DOMAIN-CONTAINING PROTEIN-RELATED"/>
    <property type="match status" value="1"/>
</dbReference>
<protein>
    <submittedName>
        <fullName evidence="7">D-2-hydroxyacid dehydrogenase</fullName>
    </submittedName>
</protein>
<reference evidence="7" key="1">
    <citation type="journal article" date="2021" name="PeerJ">
        <title>Extensive microbial diversity within the chicken gut microbiome revealed by metagenomics and culture.</title>
        <authorList>
            <person name="Gilroy R."/>
            <person name="Ravi A."/>
            <person name="Getino M."/>
            <person name="Pursley I."/>
            <person name="Horton D.L."/>
            <person name="Alikhan N.F."/>
            <person name="Baker D."/>
            <person name="Gharbi K."/>
            <person name="Hall N."/>
            <person name="Watson M."/>
            <person name="Adriaenssens E.M."/>
            <person name="Foster-Nyarko E."/>
            <person name="Jarju S."/>
            <person name="Secka A."/>
            <person name="Antonio M."/>
            <person name="Oren A."/>
            <person name="Chaudhuri R.R."/>
            <person name="La Ragione R."/>
            <person name="Hildebrand F."/>
            <person name="Pallen M.J."/>
        </authorList>
    </citation>
    <scope>NUCLEOTIDE SEQUENCE</scope>
    <source>
        <strain evidence="7">CHK185-1770</strain>
    </source>
</reference>